<evidence type="ECO:0000313" key="4">
    <source>
        <dbReference type="Proteomes" id="UP000662770"/>
    </source>
</evidence>
<feature type="transmembrane region" description="Helical" evidence="1">
    <location>
        <begin position="122"/>
        <end position="140"/>
    </location>
</feature>
<organism evidence="3 4">
    <name type="scientific">Shewanella avicenniae</name>
    <dbReference type="NCBI Taxonomy" id="2814294"/>
    <lineage>
        <taxon>Bacteria</taxon>
        <taxon>Pseudomonadati</taxon>
        <taxon>Pseudomonadota</taxon>
        <taxon>Gammaproteobacteria</taxon>
        <taxon>Alteromonadales</taxon>
        <taxon>Shewanellaceae</taxon>
        <taxon>Shewanella</taxon>
    </lineage>
</organism>
<evidence type="ECO:0000256" key="1">
    <source>
        <dbReference type="SAM" id="Phobius"/>
    </source>
</evidence>
<dbReference type="EMBL" id="CP071503">
    <property type="protein sequence ID" value="QSX32220.1"/>
    <property type="molecule type" value="Genomic_DNA"/>
</dbReference>
<feature type="transmembrane region" description="Helical" evidence="1">
    <location>
        <begin position="200"/>
        <end position="217"/>
    </location>
</feature>
<dbReference type="Proteomes" id="UP000662770">
    <property type="component" value="Chromosome"/>
</dbReference>
<dbReference type="PANTHER" id="PTHR40407">
    <property type="entry name" value="MEMBRANE PROTEIN-LIKE PROTEIN"/>
    <property type="match status" value="1"/>
</dbReference>
<feature type="domain" description="Heparan-alpha-glucosaminide N-acetyltransferase catalytic" evidence="2">
    <location>
        <begin position="13"/>
        <end position="226"/>
    </location>
</feature>
<feature type="transmembrane region" description="Helical" evidence="1">
    <location>
        <begin position="275"/>
        <end position="296"/>
    </location>
</feature>
<evidence type="ECO:0000259" key="2">
    <source>
        <dbReference type="Pfam" id="PF07786"/>
    </source>
</evidence>
<name>A0ABX7QMV3_9GAMM</name>
<evidence type="ECO:0000313" key="3">
    <source>
        <dbReference type="EMBL" id="QSX32220.1"/>
    </source>
</evidence>
<keyword evidence="1" id="KW-0472">Membrane</keyword>
<dbReference type="RefSeq" id="WP_207353465.1">
    <property type="nucleotide sequence ID" value="NZ_CP071503.1"/>
</dbReference>
<dbReference type="Pfam" id="PF07786">
    <property type="entry name" value="HGSNAT_cat"/>
    <property type="match status" value="1"/>
</dbReference>
<proteinExistence type="predicted"/>
<feature type="transmembrane region" description="Helical" evidence="1">
    <location>
        <begin position="308"/>
        <end position="335"/>
    </location>
</feature>
<gene>
    <name evidence="3" type="ORF">JYB87_10545</name>
</gene>
<dbReference type="InterPro" id="IPR012429">
    <property type="entry name" value="HGSNAT_cat"/>
</dbReference>
<dbReference type="PANTHER" id="PTHR40407:SF1">
    <property type="entry name" value="HEPARAN-ALPHA-GLUCOSAMINIDE N-ACETYLTRANSFERASE CATALYTIC DOMAIN-CONTAINING PROTEIN"/>
    <property type="match status" value="1"/>
</dbReference>
<accession>A0ABX7QMV3</accession>
<sequence length="389" mass="43866">MVSNTNQAVIHQRINSIDIMRGLVMLIMLLDHVRERFFLHLQVSDPMDINATPPALYFSRLAAHLCAPTFVFLTGLSAWLYQHSGSTGNRPLTGFLAKRGLFLIGLEVSLITFSWMGSFATIYLQVMWAIGLSMLALAALHQLPRWMLLVLASLLVFGHNTLTPIHFNVDEWGYSLWTILHDRGYLISDSVINVKVSYPLLPWIGVIVFGYLAGPLYHKLTAAKLRQRWLVGLATGCLALFALLRGGNVYGETLPWSVGDNSLISLMSLLNLTKYPPSLAFLLFTLGLMFIGLWAMERLRQPWAQRAGAVLAHFGGAPMFFYLLHLYLLLALYQIALMIWGTNHGALFGVDDVRQIWLITLGLIVLLYWPTKSFAAFKRRSQLAWVKYL</sequence>
<protein>
    <submittedName>
        <fullName evidence="3">DUF1624 domain-containing protein</fullName>
    </submittedName>
</protein>
<feature type="transmembrane region" description="Helical" evidence="1">
    <location>
        <begin position="147"/>
        <end position="167"/>
    </location>
</feature>
<feature type="transmembrane region" description="Helical" evidence="1">
    <location>
        <begin position="61"/>
        <end position="80"/>
    </location>
</feature>
<keyword evidence="4" id="KW-1185">Reference proteome</keyword>
<reference evidence="3 4" key="1">
    <citation type="submission" date="2021-03" db="EMBL/GenBank/DDBJ databases">
        <title>Novel species identification of genus Shewanella.</title>
        <authorList>
            <person name="Liu G."/>
            <person name="Zhang Q."/>
        </authorList>
    </citation>
    <scope>NUCLEOTIDE SEQUENCE [LARGE SCALE GENOMIC DNA]</scope>
    <source>
        <strain evidence="3 4">FJAT-51800</strain>
    </source>
</reference>
<keyword evidence="1" id="KW-1133">Transmembrane helix</keyword>
<feature type="transmembrane region" description="Helical" evidence="1">
    <location>
        <begin position="229"/>
        <end position="247"/>
    </location>
</feature>
<keyword evidence="1" id="KW-0812">Transmembrane</keyword>
<feature type="transmembrane region" description="Helical" evidence="1">
    <location>
        <begin position="355"/>
        <end position="371"/>
    </location>
</feature>